<dbReference type="PANTHER" id="PTHR13526:SF3">
    <property type="entry name" value="SPT20 HOMOLOG, SAGA COMPLEX COMPONENT"/>
    <property type="match status" value="1"/>
</dbReference>
<feature type="compositionally biased region" description="Polar residues" evidence="2">
    <location>
        <begin position="452"/>
        <end position="462"/>
    </location>
</feature>
<organism evidence="4 5">
    <name type="scientific">Vulpes vulpes</name>
    <name type="common">Red fox</name>
    <dbReference type="NCBI Taxonomy" id="9627"/>
    <lineage>
        <taxon>Eukaryota</taxon>
        <taxon>Metazoa</taxon>
        <taxon>Chordata</taxon>
        <taxon>Craniata</taxon>
        <taxon>Vertebrata</taxon>
        <taxon>Euteleostomi</taxon>
        <taxon>Mammalia</taxon>
        <taxon>Eutheria</taxon>
        <taxon>Laurasiatheria</taxon>
        <taxon>Carnivora</taxon>
        <taxon>Caniformia</taxon>
        <taxon>Canidae</taxon>
        <taxon>Vulpes</taxon>
    </lineage>
</organism>
<evidence type="ECO:0000313" key="5">
    <source>
        <dbReference type="RefSeq" id="XP_072576163.1"/>
    </source>
</evidence>
<dbReference type="Proteomes" id="UP001652641">
    <property type="component" value="Chromosome 9"/>
</dbReference>
<feature type="domain" description="Spt20-like SEP" evidence="3">
    <location>
        <begin position="75"/>
        <end position="155"/>
    </location>
</feature>
<dbReference type="PANTHER" id="PTHR13526">
    <property type="entry name" value="TRANSCRIPTION FACTOR SPT20 HOMOLOG"/>
    <property type="match status" value="1"/>
</dbReference>
<evidence type="ECO:0000259" key="3">
    <source>
        <dbReference type="Pfam" id="PF12090"/>
    </source>
</evidence>
<evidence type="ECO:0000313" key="4">
    <source>
        <dbReference type="Proteomes" id="UP001652641"/>
    </source>
</evidence>
<feature type="compositionally biased region" description="Basic residues" evidence="2">
    <location>
        <begin position="728"/>
        <end position="744"/>
    </location>
</feature>
<evidence type="ECO:0000256" key="1">
    <source>
        <dbReference type="ARBA" id="ARBA00009112"/>
    </source>
</evidence>
<feature type="region of interest" description="Disordered" evidence="2">
    <location>
        <begin position="392"/>
        <end position="481"/>
    </location>
</feature>
<feature type="region of interest" description="Disordered" evidence="2">
    <location>
        <begin position="613"/>
        <end position="650"/>
    </location>
</feature>
<accession>A0ABM4XDP9</accession>
<protein>
    <submittedName>
        <fullName evidence="5">Transcription factor SPT20 homolog isoform X31</fullName>
    </submittedName>
</protein>
<name>A0ABM4XDP9_VULVU</name>
<dbReference type="InterPro" id="IPR021950">
    <property type="entry name" value="Spt20"/>
</dbReference>
<dbReference type="Pfam" id="PF12090">
    <property type="entry name" value="Spt20_SEP"/>
    <property type="match status" value="1"/>
</dbReference>
<feature type="region of interest" description="Disordered" evidence="2">
    <location>
        <begin position="723"/>
        <end position="752"/>
    </location>
</feature>
<feature type="compositionally biased region" description="Low complexity" evidence="2">
    <location>
        <begin position="397"/>
        <end position="410"/>
    </location>
</feature>
<dbReference type="RefSeq" id="XP_072576163.1">
    <property type="nucleotide sequence ID" value="XM_072720062.1"/>
</dbReference>
<gene>
    <name evidence="5" type="primary">SUPT20H</name>
</gene>
<comment type="similarity">
    <text evidence="1">Belongs to the SPT20 family.</text>
</comment>
<proteinExistence type="inferred from homology"/>
<keyword evidence="4" id="KW-1185">Reference proteome</keyword>
<reference evidence="5" key="1">
    <citation type="submission" date="2025-08" db="UniProtKB">
        <authorList>
            <consortium name="RefSeq"/>
        </authorList>
    </citation>
    <scope>IDENTIFICATION</scope>
    <source>
        <tissue evidence="5">Cell line</tissue>
    </source>
</reference>
<dbReference type="GeneID" id="112918686"/>
<feature type="compositionally biased region" description="Low complexity" evidence="2">
    <location>
        <begin position="613"/>
        <end position="648"/>
    </location>
</feature>
<feature type="compositionally biased region" description="Low complexity" evidence="2">
    <location>
        <begin position="442"/>
        <end position="451"/>
    </location>
</feature>
<sequence length="752" mass="82675">MQQALELALDRAEYVIESARQRPPKRKYLSSGRKSVFQKLYDLYIEECEKEPEVKKLRRNVNLLEKLVMQETLSCLVVNLYPGNEGYSLMLRGKNGSDSETIRLPYEEGELLEYLDAEELPPILVDLLEKSQVNIFHCGCVIAEIRDYRQSSNMKSPGYQSRHILLRPTMQEDKLLLESQLILATAEPLCLDPSIAVTCTANRLLYNKQKMNTRPMKRCFKRYSRSSLNRQQDLSHCPPPPQLKLLDFLQKRKERKAGQHYDLKISKAGNCVDMWKRSPCNLAIPSEVDVEKYAKVEKSIKSDDSQPTVWPAHDVKDDYVFECEAGSQYQKTKLTILQSLGDPLYYGKIQPCKEDEENDSQMSPSQFVIGSKTDAERVVNQYQELVQNEAKCPVKMSHSSSGSASLSQLSPGKETEPETVSVQSSVLGKGVKHRPPPIKLPSSSGNSSSGNYFTPQQASSFLKSPTPPPASKPPSLSRKSSVDLNQVSMLSPAALSPASSSQRTTATQVMANSAGLNFINVVGSVCGAQALMSGSNPMLGCNTGAITPAGINLSGLLPSGGLLPNALPSAMQAASQAGVPFGLKNTSSLRPLNLLQLPGGSLIFNTLQQQQQQQLSQFTPQQPQQPTTSSPQQPGEQGSEQGSTSQEQALSAQHAAVINLAGVGSFMQSQAAVLSQLGSGENRPEQSLPQQRFQLSSAFQQQQQQIQQLRFLQHQMAMAAAAAQTAQLHRHRHTGSQSKSKMKRSTPTTPKF</sequence>
<dbReference type="InterPro" id="IPR046468">
    <property type="entry name" value="Spt20-like_SEP"/>
</dbReference>
<evidence type="ECO:0000256" key="2">
    <source>
        <dbReference type="SAM" id="MobiDB-lite"/>
    </source>
</evidence>